<feature type="region of interest" description="Disordered" evidence="9">
    <location>
        <begin position="353"/>
        <end position="375"/>
    </location>
</feature>
<comment type="subcellular location">
    <subcellularLocation>
        <location evidence="2">Early endosome membrane</location>
        <topology evidence="2">Peripheral membrane protein</topology>
    </subcellularLocation>
    <subcellularLocation>
        <location evidence="1">Golgi apparatus</location>
        <location evidence="1">trans-Golgi network membrane</location>
        <topology evidence="1">Peripheral membrane protein</topology>
    </subcellularLocation>
</comment>
<dbReference type="InterPro" id="IPR027422">
    <property type="entry name" value="GGA1-3"/>
</dbReference>
<dbReference type="Gene3D" id="2.60.40.1230">
    <property type="match status" value="1"/>
</dbReference>
<evidence type="ECO:0008006" key="12">
    <source>
        <dbReference type="Google" id="ProtNLM"/>
    </source>
</evidence>
<dbReference type="GO" id="GO:0006886">
    <property type="term" value="P:intracellular protein transport"/>
    <property type="evidence" value="ECO:0007669"/>
    <property type="project" value="InterPro"/>
</dbReference>
<dbReference type="Gene3D" id="1.20.58.160">
    <property type="match status" value="1"/>
</dbReference>
<keyword evidence="6" id="KW-0832">Ubl conjugation</keyword>
<dbReference type="EnsemblMetazoa" id="PPAI001668-RA">
    <property type="protein sequence ID" value="PPAI001668-PA"/>
    <property type="gene ID" value="PPAI001668"/>
</dbReference>
<evidence type="ECO:0000256" key="8">
    <source>
        <dbReference type="ARBA" id="ARBA00023034"/>
    </source>
</evidence>
<dbReference type="Gene3D" id="1.25.40.90">
    <property type="match status" value="1"/>
</dbReference>
<dbReference type="PANTHER" id="PTHR45905:SF1">
    <property type="entry name" value="GOLGI-LOCALIZED, GAMMA-ADAPTIN EAR CONTAINING, ARF BINDING PROTEIN"/>
    <property type="match status" value="1"/>
</dbReference>
<keyword evidence="4" id="KW-0813">Transport</keyword>
<dbReference type="PROSITE" id="PS50180">
    <property type="entry name" value="GAE"/>
    <property type="match status" value="1"/>
</dbReference>
<dbReference type="VEuPathDB" id="VectorBase:PPAPM1_011689"/>
<evidence type="ECO:0000313" key="11">
    <source>
        <dbReference type="Proteomes" id="UP000092462"/>
    </source>
</evidence>
<dbReference type="SUPFAM" id="SSF49348">
    <property type="entry name" value="Clathrin adaptor appendage domain"/>
    <property type="match status" value="1"/>
</dbReference>
<dbReference type="GO" id="GO:0043130">
    <property type="term" value="F:ubiquitin binding"/>
    <property type="evidence" value="ECO:0007669"/>
    <property type="project" value="InterPro"/>
</dbReference>
<dbReference type="SUPFAM" id="SSF48464">
    <property type="entry name" value="ENTH/VHS domain"/>
    <property type="match status" value="1"/>
</dbReference>
<dbReference type="PROSITE" id="PS50909">
    <property type="entry name" value="GAT"/>
    <property type="match status" value="1"/>
</dbReference>
<dbReference type="GO" id="GO:0006893">
    <property type="term" value="P:Golgi to plasma membrane transport"/>
    <property type="evidence" value="ECO:0007669"/>
    <property type="project" value="TreeGrafter"/>
</dbReference>
<evidence type="ECO:0000256" key="2">
    <source>
        <dbReference type="ARBA" id="ARBA00004220"/>
    </source>
</evidence>
<evidence type="ECO:0000256" key="1">
    <source>
        <dbReference type="ARBA" id="ARBA00004150"/>
    </source>
</evidence>
<feature type="compositionally biased region" description="Basic and acidic residues" evidence="9">
    <location>
        <begin position="360"/>
        <end position="369"/>
    </location>
</feature>
<keyword evidence="11" id="KW-1185">Reference proteome</keyword>
<dbReference type="GO" id="GO:0031901">
    <property type="term" value="C:early endosome membrane"/>
    <property type="evidence" value="ECO:0007669"/>
    <property type="project" value="UniProtKB-SubCell"/>
</dbReference>
<dbReference type="InterPro" id="IPR008942">
    <property type="entry name" value="ENTH_VHS"/>
</dbReference>
<dbReference type="Gene3D" id="1.20.5.170">
    <property type="match status" value="1"/>
</dbReference>
<proteinExistence type="inferred from homology"/>
<accession>A0A1B0D2U5</accession>
<evidence type="ECO:0000256" key="3">
    <source>
        <dbReference type="ARBA" id="ARBA00008099"/>
    </source>
</evidence>
<dbReference type="InterPro" id="IPR038425">
    <property type="entry name" value="GAT_sf"/>
</dbReference>
<protein>
    <recommendedName>
        <fullName evidence="12">VHS domain-containing protein</fullName>
    </recommendedName>
</protein>
<dbReference type="Pfam" id="PF00790">
    <property type="entry name" value="VHS"/>
    <property type="match status" value="1"/>
</dbReference>
<evidence type="ECO:0000256" key="4">
    <source>
        <dbReference type="ARBA" id="ARBA00022448"/>
    </source>
</evidence>
<dbReference type="InterPro" id="IPR002014">
    <property type="entry name" value="VHS_dom"/>
</dbReference>
<dbReference type="Pfam" id="PF02883">
    <property type="entry name" value="Alpha_adaptinC2"/>
    <property type="match status" value="1"/>
</dbReference>
<dbReference type="Proteomes" id="UP000092462">
    <property type="component" value="Unassembled WGS sequence"/>
</dbReference>
<sequence>MDAFCYAIRSDPSLCTLATKLLAERIQSSNKKESLYALELLEESMARCGEDFRAKVGTFRFLNELIKLVSRKYNGDFTDKEIKDKILDLMLLWTVDWPSETKIQESYDMLLKQGIKHEPMQGIKPNVAPAKPPPKANKPPEDPNTVKFQQLLCSKNPADIQAAQLMMVNMVKEEEKKLRRVKELARGKANVELLNDMIDQFNCDDTSMDDWALINELFENCKEVQPTIMLLAQEQNQSEKVMCDALDTNDRLHQVVEKFNTLVLKKAPEGLVRDQTTATASNLDSLIEIPMLGAEAAKVEEASSKGDEMNELNDIFSAIQTDSALENPPVLDSINILKPSPAVDKSEDLLLLPDSPIKPSRQDHKKTEQKPSGMFPERKTIDIDSLVSEMLKPSSSPAKIPEKLPDILEQITVDIEKLLPDEKKAPRIVLDQAKGLKVLLNFTRTHPKPNIAVIVATISNQSTETISNIHLEVCISTTPPSAARLKLLEPSGTSLAGVKPFRSAVEDITQVILIENPSREDLSLLCTVKYKESSGPDFNQSIKVDHLSHLLD</sequence>
<dbReference type="InterPro" id="IPR013041">
    <property type="entry name" value="Clathrin_app_Ig-like_sf"/>
</dbReference>
<dbReference type="PANTHER" id="PTHR45905">
    <property type="entry name" value="GOLGI-LOCALIZED, GAMMA-ADAPTIN EAR CONTAINING, ARF BINDING PROTEIN"/>
    <property type="match status" value="1"/>
</dbReference>
<evidence type="ECO:0000313" key="10">
    <source>
        <dbReference type="EnsemblMetazoa" id="PPAI001668-PA"/>
    </source>
</evidence>
<dbReference type="AlphaFoldDB" id="A0A1B0D2U5"/>
<keyword evidence="7" id="KW-0653">Protein transport</keyword>
<dbReference type="GO" id="GO:0005802">
    <property type="term" value="C:trans-Golgi network"/>
    <property type="evidence" value="ECO:0007669"/>
    <property type="project" value="InterPro"/>
</dbReference>
<evidence type="ECO:0000256" key="7">
    <source>
        <dbReference type="ARBA" id="ARBA00022927"/>
    </source>
</evidence>
<dbReference type="SUPFAM" id="SSF89009">
    <property type="entry name" value="GAT-like domain"/>
    <property type="match status" value="1"/>
</dbReference>
<dbReference type="GO" id="GO:0031267">
    <property type="term" value="F:small GTPase binding"/>
    <property type="evidence" value="ECO:0007669"/>
    <property type="project" value="InterPro"/>
</dbReference>
<dbReference type="GO" id="GO:0035091">
    <property type="term" value="F:phosphatidylinositol binding"/>
    <property type="evidence" value="ECO:0007669"/>
    <property type="project" value="InterPro"/>
</dbReference>
<reference evidence="10" key="1">
    <citation type="submission" date="2022-08" db="UniProtKB">
        <authorList>
            <consortium name="EnsemblMetazoa"/>
        </authorList>
    </citation>
    <scope>IDENTIFICATION</scope>
    <source>
        <strain evidence="10">Israel</strain>
    </source>
</reference>
<keyword evidence="5" id="KW-0967">Endosome</keyword>
<dbReference type="InterPro" id="IPR004152">
    <property type="entry name" value="GAT_dom"/>
</dbReference>
<dbReference type="PROSITE" id="PS50179">
    <property type="entry name" value="VHS"/>
    <property type="match status" value="1"/>
</dbReference>
<name>A0A1B0D2U5_PHLPP</name>
<evidence type="ECO:0000256" key="5">
    <source>
        <dbReference type="ARBA" id="ARBA00022753"/>
    </source>
</evidence>
<evidence type="ECO:0000256" key="9">
    <source>
        <dbReference type="SAM" id="MobiDB-lite"/>
    </source>
</evidence>
<dbReference type="EMBL" id="AJVK01002851">
    <property type="status" value="NOT_ANNOTATED_CDS"/>
    <property type="molecule type" value="Genomic_DNA"/>
</dbReference>
<dbReference type="Pfam" id="PF03127">
    <property type="entry name" value="GAT"/>
    <property type="match status" value="1"/>
</dbReference>
<keyword evidence="8" id="KW-0333">Golgi apparatus</keyword>
<dbReference type="SMART" id="SM00288">
    <property type="entry name" value="VHS"/>
    <property type="match status" value="1"/>
</dbReference>
<dbReference type="GO" id="GO:0034394">
    <property type="term" value="P:protein localization to cell surface"/>
    <property type="evidence" value="ECO:0007669"/>
    <property type="project" value="TreeGrafter"/>
</dbReference>
<organism evidence="10 11">
    <name type="scientific">Phlebotomus papatasi</name>
    <name type="common">Sandfly</name>
    <dbReference type="NCBI Taxonomy" id="29031"/>
    <lineage>
        <taxon>Eukaryota</taxon>
        <taxon>Metazoa</taxon>
        <taxon>Ecdysozoa</taxon>
        <taxon>Arthropoda</taxon>
        <taxon>Hexapoda</taxon>
        <taxon>Insecta</taxon>
        <taxon>Pterygota</taxon>
        <taxon>Neoptera</taxon>
        <taxon>Endopterygota</taxon>
        <taxon>Diptera</taxon>
        <taxon>Nematocera</taxon>
        <taxon>Psychodoidea</taxon>
        <taxon>Psychodidae</taxon>
        <taxon>Phlebotomus</taxon>
        <taxon>Phlebotomus</taxon>
    </lineage>
</organism>
<comment type="similarity">
    <text evidence="3">Belongs to the GGA protein family.</text>
</comment>
<dbReference type="SMART" id="SM00809">
    <property type="entry name" value="Alpha_adaptinC2"/>
    <property type="match status" value="1"/>
</dbReference>
<evidence type="ECO:0000256" key="6">
    <source>
        <dbReference type="ARBA" id="ARBA00022843"/>
    </source>
</evidence>
<dbReference type="VEuPathDB" id="VectorBase:PPAI001668"/>
<dbReference type="InterPro" id="IPR008152">
    <property type="entry name" value="Clathrin_a/b/g-adaptin_app_Ig"/>
</dbReference>
<dbReference type="InterPro" id="IPR008153">
    <property type="entry name" value="GAE_dom"/>
</dbReference>
<feature type="region of interest" description="Disordered" evidence="9">
    <location>
        <begin position="124"/>
        <end position="143"/>
    </location>
</feature>